<keyword evidence="8" id="KW-0460">Magnesium</keyword>
<protein>
    <submittedName>
        <fullName evidence="15">GTPase</fullName>
    </submittedName>
</protein>
<evidence type="ECO:0000256" key="7">
    <source>
        <dbReference type="ARBA" id="ARBA00022801"/>
    </source>
</evidence>
<evidence type="ECO:0000256" key="3">
    <source>
        <dbReference type="ARBA" id="ARBA00022448"/>
    </source>
</evidence>
<evidence type="ECO:0000259" key="14">
    <source>
        <dbReference type="PROSITE" id="PS51720"/>
    </source>
</evidence>
<evidence type="ECO:0000256" key="10">
    <source>
        <dbReference type="ARBA" id="ARBA00022989"/>
    </source>
</evidence>
<name>A0ABW8XM79_9CYAN</name>
<keyword evidence="7" id="KW-0378">Hydrolase</keyword>
<comment type="subcellular location">
    <subcellularLocation>
        <location evidence="2">Membrane</location>
        <topology evidence="2">Single-pass membrane protein</topology>
    </subcellularLocation>
</comment>
<dbReference type="RefSeq" id="WP_050046041.1">
    <property type="nucleotide sequence ID" value="NZ_JBFPMW010000024.1"/>
</dbReference>
<evidence type="ECO:0000256" key="1">
    <source>
        <dbReference type="ARBA" id="ARBA00001946"/>
    </source>
</evidence>
<gene>
    <name evidence="15" type="ORF">AB0756_39165</name>
</gene>
<dbReference type="Proteomes" id="UP001629223">
    <property type="component" value="Unassembled WGS sequence"/>
</dbReference>
<evidence type="ECO:0000256" key="5">
    <source>
        <dbReference type="ARBA" id="ARBA00022723"/>
    </source>
</evidence>
<keyword evidence="3" id="KW-0813">Transport</keyword>
<evidence type="ECO:0000256" key="8">
    <source>
        <dbReference type="ARBA" id="ARBA00022842"/>
    </source>
</evidence>
<dbReference type="InterPro" id="IPR006703">
    <property type="entry name" value="G_AIG1"/>
</dbReference>
<evidence type="ECO:0000256" key="4">
    <source>
        <dbReference type="ARBA" id="ARBA00022692"/>
    </source>
</evidence>
<evidence type="ECO:0000256" key="12">
    <source>
        <dbReference type="ARBA" id="ARBA00023136"/>
    </source>
</evidence>
<dbReference type="Pfam" id="PF04548">
    <property type="entry name" value="AIG1"/>
    <property type="match status" value="1"/>
</dbReference>
<dbReference type="PROSITE" id="PS51720">
    <property type="entry name" value="G_AIG1"/>
    <property type="match status" value="1"/>
</dbReference>
<accession>A0ABW8XM79</accession>
<keyword evidence="4 13" id="KW-0812">Transmembrane</keyword>
<dbReference type="PANTHER" id="PTHR10903">
    <property type="entry name" value="GTPASE, IMAP FAMILY MEMBER-RELATED"/>
    <property type="match status" value="1"/>
</dbReference>
<dbReference type="InterPro" id="IPR045058">
    <property type="entry name" value="GIMA/IAN/Toc"/>
</dbReference>
<evidence type="ECO:0000256" key="6">
    <source>
        <dbReference type="ARBA" id="ARBA00022741"/>
    </source>
</evidence>
<evidence type="ECO:0000313" key="16">
    <source>
        <dbReference type="Proteomes" id="UP001629223"/>
    </source>
</evidence>
<evidence type="ECO:0000256" key="9">
    <source>
        <dbReference type="ARBA" id="ARBA00022927"/>
    </source>
</evidence>
<keyword evidence="11" id="KW-0342">GTP-binding</keyword>
<comment type="cofactor">
    <cofactor evidence="1">
        <name>Mg(2+)</name>
        <dbReference type="ChEBI" id="CHEBI:18420"/>
    </cofactor>
</comment>
<proteinExistence type="predicted"/>
<evidence type="ECO:0000313" key="15">
    <source>
        <dbReference type="EMBL" id="MFL9823064.1"/>
    </source>
</evidence>
<dbReference type="SUPFAM" id="SSF52540">
    <property type="entry name" value="P-loop containing nucleoside triphosphate hydrolases"/>
    <property type="match status" value="1"/>
</dbReference>
<comment type="caution">
    <text evidence="15">The sequence shown here is derived from an EMBL/GenBank/DDBJ whole genome shotgun (WGS) entry which is preliminary data.</text>
</comment>
<feature type="transmembrane region" description="Helical" evidence="13">
    <location>
        <begin position="309"/>
        <end position="328"/>
    </location>
</feature>
<dbReference type="InterPro" id="IPR027417">
    <property type="entry name" value="P-loop_NTPase"/>
</dbReference>
<feature type="domain" description="AIG1-type G" evidence="14">
    <location>
        <begin position="24"/>
        <end position="234"/>
    </location>
</feature>
<evidence type="ECO:0000256" key="11">
    <source>
        <dbReference type="ARBA" id="ARBA00023134"/>
    </source>
</evidence>
<keyword evidence="6" id="KW-0547">Nucleotide-binding</keyword>
<evidence type="ECO:0000256" key="2">
    <source>
        <dbReference type="ARBA" id="ARBA00004167"/>
    </source>
</evidence>
<dbReference type="PANTHER" id="PTHR10903:SF135">
    <property type="entry name" value="TRANSLOCASE OF CHLOROPLAST 120, CHLOROPLASTIC-RELATED"/>
    <property type="match status" value="1"/>
</dbReference>
<dbReference type="EMBL" id="JBFPMW010000024">
    <property type="protein sequence ID" value="MFL9823064.1"/>
    <property type="molecule type" value="Genomic_DNA"/>
</dbReference>
<keyword evidence="16" id="KW-1185">Reference proteome</keyword>
<evidence type="ECO:0000256" key="13">
    <source>
        <dbReference type="SAM" id="Phobius"/>
    </source>
</evidence>
<keyword evidence="12 13" id="KW-0472">Membrane</keyword>
<dbReference type="Gene3D" id="3.40.50.300">
    <property type="entry name" value="P-loop containing nucleotide triphosphate hydrolases"/>
    <property type="match status" value="1"/>
</dbReference>
<reference evidence="15 16" key="1">
    <citation type="submission" date="2024-07" db="EMBL/GenBank/DDBJ databases">
        <authorList>
            <person name="Tripathy S."/>
        </authorList>
    </citation>
    <scope>NUCLEOTIDE SEQUENCE [LARGE SCALE GENOMIC DNA]</scope>
    <source>
        <strain evidence="15 16">VB511288_2</strain>
    </source>
</reference>
<sequence length="329" mass="36227">MSDEKTPFSAILGSFIEKLQNARNKKFVFLLVGRTGVGKSSTVNSLMGKPIAQVGDYEPTTMGIESYESEMSGINFTVFDTPGLCDDVEEEGNDEKYLGSMRSKVTQIDSMWFVSRLDETRVTADEKRGIKLISEAFTPKVWEHAVIVFTYANSVGEERYREALNKRTELIRKEIAKFTSIEVANSIPSVAVDNKSKKTPDGEEWLGELYTKVFLRISERGIIPFLMATADSIKPPRNADKKSSNNPKELNWRFAEEYSHTQESGKYQEPRINLNDIQKEVVKKKIIDAGIIPALAVAGASAGATFGPVGAAIGGGVGAVVGLVAWLWG</sequence>
<keyword evidence="9" id="KW-0653">Protein transport</keyword>
<keyword evidence="10 13" id="KW-1133">Transmembrane helix</keyword>
<keyword evidence="5" id="KW-0479">Metal-binding</keyword>
<organism evidence="15 16">
    <name type="scientific">Tolypothrix campylonemoides VB511288_2</name>
    <dbReference type="NCBI Taxonomy" id="3232311"/>
    <lineage>
        <taxon>Bacteria</taxon>
        <taxon>Bacillati</taxon>
        <taxon>Cyanobacteriota</taxon>
        <taxon>Cyanophyceae</taxon>
        <taxon>Nostocales</taxon>
        <taxon>Tolypothrichaceae</taxon>
        <taxon>Tolypothrix</taxon>
    </lineage>
</organism>